<organism evidence="2 3">
    <name type="scientific">Blastococcus saxobsidens</name>
    <dbReference type="NCBI Taxonomy" id="138336"/>
    <lineage>
        <taxon>Bacteria</taxon>
        <taxon>Bacillati</taxon>
        <taxon>Actinomycetota</taxon>
        <taxon>Actinomycetes</taxon>
        <taxon>Geodermatophilales</taxon>
        <taxon>Geodermatophilaceae</taxon>
        <taxon>Blastococcus</taxon>
    </lineage>
</organism>
<dbReference type="RefSeq" id="WP_104527021.1">
    <property type="nucleotide sequence ID" value="NZ_POQT01000003.1"/>
</dbReference>
<sequence>MSVLSRRRERRRRHHRVARSHWWSEAPWWAWVLIVLGAVALAVATALAVQRDRASVTMDAASGRSTAMAGPAEDARVVVIGDGYTAGTAQGREDPGAWPALLDRRSDDVTVEVSAADGAGFVTTNVFGRTIGSLAAAAPMAGADVVVVFAGRADGPDVAGEVGTAARDVLAQARAAAPDAGIVVIGPAWPGAEVPAEVTANRDAIAGAAAEAGVRFVDPLAEGWFGEEGGLIAADGVHPTPAGHRYLADLIEPIVRDTLA</sequence>
<dbReference type="EMBL" id="SHKV01000001">
    <property type="protein sequence ID" value="RZU34096.1"/>
    <property type="molecule type" value="Genomic_DNA"/>
</dbReference>
<dbReference type="InterPro" id="IPR051532">
    <property type="entry name" value="Ester_Hydrolysis_Enzymes"/>
</dbReference>
<dbReference type="PANTHER" id="PTHR30383:SF5">
    <property type="entry name" value="SGNH HYDROLASE-TYPE ESTERASE DOMAIN-CONTAINING PROTEIN"/>
    <property type="match status" value="1"/>
</dbReference>
<name>A0A4V2G2Q7_9ACTN</name>
<dbReference type="Pfam" id="PF13472">
    <property type="entry name" value="Lipase_GDSL_2"/>
    <property type="match status" value="1"/>
</dbReference>
<proteinExistence type="predicted"/>
<dbReference type="Gene3D" id="3.40.50.1110">
    <property type="entry name" value="SGNH hydrolase"/>
    <property type="match status" value="1"/>
</dbReference>
<dbReference type="InterPro" id="IPR036514">
    <property type="entry name" value="SGNH_hydro_sf"/>
</dbReference>
<dbReference type="CDD" id="cd00229">
    <property type="entry name" value="SGNH_hydrolase"/>
    <property type="match status" value="1"/>
</dbReference>
<dbReference type="SUPFAM" id="SSF52266">
    <property type="entry name" value="SGNH hydrolase"/>
    <property type="match status" value="1"/>
</dbReference>
<dbReference type="AlphaFoldDB" id="A0A4V2G2Q7"/>
<dbReference type="Proteomes" id="UP000292507">
    <property type="component" value="Unassembled WGS sequence"/>
</dbReference>
<evidence type="ECO:0000259" key="1">
    <source>
        <dbReference type="Pfam" id="PF13472"/>
    </source>
</evidence>
<feature type="domain" description="SGNH hydrolase-type esterase" evidence="1">
    <location>
        <begin position="79"/>
        <end position="245"/>
    </location>
</feature>
<dbReference type="PANTHER" id="PTHR30383">
    <property type="entry name" value="THIOESTERASE 1/PROTEASE 1/LYSOPHOSPHOLIPASE L1"/>
    <property type="match status" value="1"/>
</dbReference>
<evidence type="ECO:0000313" key="2">
    <source>
        <dbReference type="EMBL" id="RZU34096.1"/>
    </source>
</evidence>
<protein>
    <submittedName>
        <fullName evidence="2">Lysophospholipase L1-like esterase</fullName>
    </submittedName>
</protein>
<accession>A0A4V2G2Q7</accession>
<gene>
    <name evidence="2" type="ORF">BKA19_3850</name>
</gene>
<keyword evidence="3" id="KW-1185">Reference proteome</keyword>
<evidence type="ECO:0000313" key="3">
    <source>
        <dbReference type="Proteomes" id="UP000292507"/>
    </source>
</evidence>
<comment type="caution">
    <text evidence="2">The sequence shown here is derived from an EMBL/GenBank/DDBJ whole genome shotgun (WGS) entry which is preliminary data.</text>
</comment>
<dbReference type="GO" id="GO:0004622">
    <property type="term" value="F:phosphatidylcholine lysophospholipase activity"/>
    <property type="evidence" value="ECO:0007669"/>
    <property type="project" value="TreeGrafter"/>
</dbReference>
<dbReference type="InterPro" id="IPR013830">
    <property type="entry name" value="SGNH_hydro"/>
</dbReference>
<dbReference type="OrthoDB" id="8215557at2"/>
<reference evidence="2 3" key="1">
    <citation type="submission" date="2019-02" db="EMBL/GenBank/DDBJ databases">
        <title>Sequencing the genomes of 1000 actinobacteria strains.</title>
        <authorList>
            <person name="Klenk H.-P."/>
        </authorList>
    </citation>
    <scope>NUCLEOTIDE SEQUENCE [LARGE SCALE GENOMIC DNA]</scope>
    <source>
        <strain evidence="2 3">DSM 44509</strain>
    </source>
</reference>